<dbReference type="AlphaFoldDB" id="A0A484BP30"/>
<evidence type="ECO:0000259" key="8">
    <source>
        <dbReference type="Pfam" id="PF00155"/>
    </source>
</evidence>
<evidence type="ECO:0000256" key="3">
    <source>
        <dbReference type="ARBA" id="ARBA00011738"/>
    </source>
</evidence>
<feature type="domain" description="Aminotransferase class I/classII large" evidence="8">
    <location>
        <begin position="58"/>
        <end position="425"/>
    </location>
</feature>
<name>A0A484BP30_DRONA</name>
<protein>
    <recommendedName>
        <fullName evidence="4">aspartate transaminase</fullName>
        <ecNumber evidence="4">2.6.1.1</ecNumber>
    </recommendedName>
</protein>
<proteinExistence type="inferred from homology"/>
<evidence type="ECO:0000313" key="9">
    <source>
        <dbReference type="EMBL" id="TDG49635.1"/>
    </source>
</evidence>
<dbReference type="GO" id="GO:0004069">
    <property type="term" value="F:L-aspartate:2-oxoglutarate aminotransferase activity"/>
    <property type="evidence" value="ECO:0007669"/>
    <property type="project" value="UniProtKB-EC"/>
</dbReference>
<evidence type="ECO:0000256" key="2">
    <source>
        <dbReference type="ARBA" id="ARBA00007441"/>
    </source>
</evidence>
<dbReference type="Gene3D" id="3.40.640.10">
    <property type="entry name" value="Type I PLP-dependent aspartate aminotransferase-like (Major domain)"/>
    <property type="match status" value="1"/>
</dbReference>
<dbReference type="PANTHER" id="PTHR11879:SF55">
    <property type="entry name" value="GLUTAMATE OXALOACETATE TRANSAMINASE 1, ISOFORM B"/>
    <property type="match status" value="1"/>
</dbReference>
<evidence type="ECO:0000256" key="1">
    <source>
        <dbReference type="ARBA" id="ARBA00001933"/>
    </source>
</evidence>
<evidence type="ECO:0000256" key="5">
    <source>
        <dbReference type="ARBA" id="ARBA00022576"/>
    </source>
</evidence>
<evidence type="ECO:0000313" key="10">
    <source>
        <dbReference type="Proteomes" id="UP000295192"/>
    </source>
</evidence>
<dbReference type="InterPro" id="IPR000796">
    <property type="entry name" value="Asp_trans"/>
</dbReference>
<dbReference type="InterPro" id="IPR015421">
    <property type="entry name" value="PyrdxlP-dep_Trfase_major"/>
</dbReference>
<organism evidence="9 10">
    <name type="scientific">Drosophila navojoa</name>
    <name type="common">Fruit fly</name>
    <dbReference type="NCBI Taxonomy" id="7232"/>
    <lineage>
        <taxon>Eukaryota</taxon>
        <taxon>Metazoa</taxon>
        <taxon>Ecdysozoa</taxon>
        <taxon>Arthropoda</taxon>
        <taxon>Hexapoda</taxon>
        <taxon>Insecta</taxon>
        <taxon>Pterygota</taxon>
        <taxon>Neoptera</taxon>
        <taxon>Endopterygota</taxon>
        <taxon>Diptera</taxon>
        <taxon>Brachycera</taxon>
        <taxon>Muscomorpha</taxon>
        <taxon>Ephydroidea</taxon>
        <taxon>Drosophilidae</taxon>
        <taxon>Drosophila</taxon>
    </lineage>
</organism>
<dbReference type="OrthoDB" id="6752799at2759"/>
<comment type="caution">
    <text evidence="9">The sequence shown here is derived from an EMBL/GenBank/DDBJ whole genome shotgun (WGS) entry which is preliminary data.</text>
</comment>
<evidence type="ECO:0000256" key="7">
    <source>
        <dbReference type="ARBA" id="ARBA00022898"/>
    </source>
</evidence>
<dbReference type="EMBL" id="LSRL02000021">
    <property type="protein sequence ID" value="TDG49635.1"/>
    <property type="molecule type" value="Genomic_DNA"/>
</dbReference>
<dbReference type="Proteomes" id="UP000295192">
    <property type="component" value="Unassembled WGS sequence"/>
</dbReference>
<dbReference type="GO" id="GO:0030170">
    <property type="term" value="F:pyridoxal phosphate binding"/>
    <property type="evidence" value="ECO:0007669"/>
    <property type="project" value="InterPro"/>
</dbReference>
<dbReference type="Pfam" id="PF00155">
    <property type="entry name" value="Aminotran_1_2"/>
    <property type="match status" value="1"/>
</dbReference>
<comment type="similarity">
    <text evidence="2">Belongs to the class-I pyridoxal-phosphate-dependent aminotransferase family.</text>
</comment>
<evidence type="ECO:0000256" key="4">
    <source>
        <dbReference type="ARBA" id="ARBA00012753"/>
    </source>
</evidence>
<dbReference type="InterPro" id="IPR004839">
    <property type="entry name" value="Aminotransferase_I/II_large"/>
</dbReference>
<dbReference type="InterPro" id="IPR015424">
    <property type="entry name" value="PyrdxlP-dep_Trfase"/>
</dbReference>
<dbReference type="GO" id="GO:0005829">
    <property type="term" value="C:cytosol"/>
    <property type="evidence" value="ECO:0007669"/>
    <property type="project" value="TreeGrafter"/>
</dbReference>
<dbReference type="EC" id="2.6.1.1" evidence="4"/>
<dbReference type="KEGG" id="dnv:108650525"/>
<dbReference type="InterPro" id="IPR015422">
    <property type="entry name" value="PyrdxlP-dep_Trfase_small"/>
</dbReference>
<gene>
    <name evidence="9" type="ORF">AWZ03_003873</name>
</gene>
<sequence>MSTTICALTQSLLQQRICMSTTRCSSMGKFQPFTRVERLKPSEESNLQMAFDLDSDPKKVNLAGEIYRNSDGKLHIHNAVRRAEIGVACDDSYTHEPYPPLGNPDFTRAANELVLNKAAPAMLQNRVLGIQTGSSIDALCLAAQFLRERMRCTVCMLARPSCDQWVHIFKSAGFNCQSYQYYSEEKGELNIYGLVADLMTAPEGAVVVLDTCAHNPTGLDPTVDEWKLIAHIIRCKKLLPLFHLESHGLVSGDTVQDSWPVRYFVDSGFDLLCAQSFVKNFGLYNETVGHLMVVLNNSIQLDVVRGQFEDMLQRSREKSFSAFASRIVAKILNNASLRRDWSVSLQDVHQRMQQMRLALSNKLTVLKTPGKWDHIKKQTGPHLYTNLKPNHLRRLRSKHVYVPENGRINLGALCAANVDVVAGAIHDVMLSAESETDKIFILPAAGTGLLCQKPAKIEIVQAIHNGV</sequence>
<comment type="cofactor">
    <cofactor evidence="1">
        <name>pyridoxal 5'-phosphate</name>
        <dbReference type="ChEBI" id="CHEBI:597326"/>
    </cofactor>
</comment>
<dbReference type="PRINTS" id="PR00799">
    <property type="entry name" value="TRANSAMINASE"/>
</dbReference>
<dbReference type="OMA" id="CAQSFVK"/>
<keyword evidence="7" id="KW-0663">Pyridoxal phosphate</keyword>
<dbReference type="STRING" id="7232.A0A484BP30"/>
<dbReference type="SUPFAM" id="SSF53383">
    <property type="entry name" value="PLP-dependent transferases"/>
    <property type="match status" value="1"/>
</dbReference>
<dbReference type="PANTHER" id="PTHR11879">
    <property type="entry name" value="ASPARTATE AMINOTRANSFERASE"/>
    <property type="match status" value="1"/>
</dbReference>
<comment type="subunit">
    <text evidence="3">Homodimer.</text>
</comment>
<accession>A0A484BP30</accession>
<evidence type="ECO:0000256" key="6">
    <source>
        <dbReference type="ARBA" id="ARBA00022679"/>
    </source>
</evidence>
<dbReference type="GO" id="GO:0006532">
    <property type="term" value="P:aspartate biosynthetic process"/>
    <property type="evidence" value="ECO:0007669"/>
    <property type="project" value="TreeGrafter"/>
</dbReference>
<keyword evidence="5" id="KW-0032">Aminotransferase</keyword>
<keyword evidence="6" id="KW-0808">Transferase</keyword>
<dbReference type="Gene3D" id="3.90.1150.10">
    <property type="entry name" value="Aspartate Aminotransferase, domain 1"/>
    <property type="match status" value="1"/>
</dbReference>
<reference evidence="9 10" key="1">
    <citation type="journal article" date="2019" name="J. Hered.">
        <title>An Improved Genome Assembly for Drosophila navojoa, the Basal Species in the mojavensis Cluster.</title>
        <authorList>
            <person name="Vanderlinde T."/>
            <person name="Dupim E.G."/>
            <person name="Nazario-Yepiz N.O."/>
            <person name="Carvalho A.B."/>
        </authorList>
    </citation>
    <scope>NUCLEOTIDE SEQUENCE [LARGE SCALE GENOMIC DNA]</scope>
    <source>
        <strain evidence="9">Navoj_Jal97</strain>
        <tissue evidence="9">Whole organism</tissue>
    </source>
</reference>
<keyword evidence="10" id="KW-1185">Reference proteome</keyword>